<sequence>MPQFVFRVIVYDPLGSIVIGGDGNDIADDVGVSCAHPAAFA</sequence>
<gene>
    <name evidence="1" type="ORF">GCM10023205_61080</name>
</gene>
<evidence type="ECO:0000313" key="2">
    <source>
        <dbReference type="Proteomes" id="UP001500466"/>
    </source>
</evidence>
<accession>A0ABP9I0D8</accession>
<comment type="caution">
    <text evidence="1">The sequence shown here is derived from an EMBL/GenBank/DDBJ whole genome shotgun (WGS) entry which is preliminary data.</text>
</comment>
<proteinExistence type="predicted"/>
<dbReference type="Proteomes" id="UP001500466">
    <property type="component" value="Unassembled WGS sequence"/>
</dbReference>
<evidence type="ECO:0000313" key="1">
    <source>
        <dbReference type="EMBL" id="GAA4983142.1"/>
    </source>
</evidence>
<organism evidence="1 2">
    <name type="scientific">Yinghuangia aomiensis</name>
    <dbReference type="NCBI Taxonomy" id="676205"/>
    <lineage>
        <taxon>Bacteria</taxon>
        <taxon>Bacillati</taxon>
        <taxon>Actinomycetota</taxon>
        <taxon>Actinomycetes</taxon>
        <taxon>Kitasatosporales</taxon>
        <taxon>Streptomycetaceae</taxon>
        <taxon>Yinghuangia</taxon>
    </lineage>
</organism>
<dbReference type="EMBL" id="BAABHS010000026">
    <property type="protein sequence ID" value="GAA4983142.1"/>
    <property type="molecule type" value="Genomic_DNA"/>
</dbReference>
<reference evidence="2" key="1">
    <citation type="journal article" date="2019" name="Int. J. Syst. Evol. Microbiol.">
        <title>The Global Catalogue of Microorganisms (GCM) 10K type strain sequencing project: providing services to taxonomists for standard genome sequencing and annotation.</title>
        <authorList>
            <consortium name="The Broad Institute Genomics Platform"/>
            <consortium name="The Broad Institute Genome Sequencing Center for Infectious Disease"/>
            <person name="Wu L."/>
            <person name="Ma J."/>
        </authorList>
    </citation>
    <scope>NUCLEOTIDE SEQUENCE [LARGE SCALE GENOMIC DNA]</scope>
    <source>
        <strain evidence="2">JCM 17986</strain>
    </source>
</reference>
<keyword evidence="2" id="KW-1185">Reference proteome</keyword>
<protein>
    <submittedName>
        <fullName evidence="1">Uncharacterized protein</fullName>
    </submittedName>
</protein>
<name>A0ABP9I0D8_9ACTN</name>